<evidence type="ECO:0000313" key="2">
    <source>
        <dbReference type="Proteomes" id="UP000309997"/>
    </source>
</evidence>
<protein>
    <submittedName>
        <fullName evidence="1">Uncharacterized protein</fullName>
    </submittedName>
</protein>
<comment type="caution">
    <text evidence="1">The sequence shown here is derived from an EMBL/GenBank/DDBJ whole genome shotgun (WGS) entry which is preliminary data.</text>
</comment>
<sequence>MWQLIRAPRPIHEMKHSIIYDKGKVILGRLPDHRPVSPHAHLLFCGILVDFGTLLSIEHVEFIFHGAEKFER</sequence>
<evidence type="ECO:0000313" key="1">
    <source>
        <dbReference type="EMBL" id="KAL3568423.1"/>
    </source>
</evidence>
<dbReference type="EMBL" id="RCHU02000017">
    <property type="protein sequence ID" value="KAL3568423.1"/>
    <property type="molecule type" value="Genomic_DNA"/>
</dbReference>
<keyword evidence="2" id="KW-1185">Reference proteome</keyword>
<dbReference type="Proteomes" id="UP000309997">
    <property type="component" value="Unassembled WGS sequence"/>
</dbReference>
<gene>
    <name evidence="1" type="ORF">D5086_031074</name>
</gene>
<organism evidence="1 2">
    <name type="scientific">Populus alba</name>
    <name type="common">White poplar</name>
    <dbReference type="NCBI Taxonomy" id="43335"/>
    <lineage>
        <taxon>Eukaryota</taxon>
        <taxon>Viridiplantae</taxon>
        <taxon>Streptophyta</taxon>
        <taxon>Embryophyta</taxon>
        <taxon>Tracheophyta</taxon>
        <taxon>Spermatophyta</taxon>
        <taxon>Magnoliopsida</taxon>
        <taxon>eudicotyledons</taxon>
        <taxon>Gunneridae</taxon>
        <taxon>Pentapetalae</taxon>
        <taxon>rosids</taxon>
        <taxon>fabids</taxon>
        <taxon>Malpighiales</taxon>
        <taxon>Salicaceae</taxon>
        <taxon>Saliceae</taxon>
        <taxon>Populus</taxon>
    </lineage>
</organism>
<accession>A0ACC4AQ87</accession>
<name>A0ACC4AQ87_POPAL</name>
<proteinExistence type="predicted"/>
<reference evidence="1 2" key="1">
    <citation type="journal article" date="2024" name="Plant Biotechnol. J.">
        <title>Genome and CRISPR/Cas9 system of a widespread forest tree (Populus alba) in the world.</title>
        <authorList>
            <person name="Liu Y.J."/>
            <person name="Jiang P.F."/>
            <person name="Han X.M."/>
            <person name="Li X.Y."/>
            <person name="Wang H.M."/>
            <person name="Wang Y.J."/>
            <person name="Wang X.X."/>
            <person name="Zeng Q.Y."/>
        </authorList>
    </citation>
    <scope>NUCLEOTIDE SEQUENCE [LARGE SCALE GENOMIC DNA]</scope>
    <source>
        <strain evidence="2">cv. PAL-ZL1</strain>
    </source>
</reference>